<dbReference type="AlphaFoldDB" id="A0AAW0RAW7"/>
<dbReference type="PANTHER" id="PTHR37049">
    <property type="entry name" value="PEPTIDASE S41 FAMILY PROTEIN"/>
    <property type="match status" value="1"/>
</dbReference>
<evidence type="ECO:0000256" key="1">
    <source>
        <dbReference type="SAM" id="SignalP"/>
    </source>
</evidence>
<feature type="domain" description="CPAF-like PDZ" evidence="2">
    <location>
        <begin position="246"/>
        <end position="365"/>
    </location>
</feature>
<dbReference type="PANTHER" id="PTHR37049:SF4">
    <property type="entry name" value="RHODANESE DOMAIN-CONTAINING PROTEIN"/>
    <property type="match status" value="1"/>
</dbReference>
<keyword evidence="1" id="KW-0732">Signal</keyword>
<keyword evidence="4" id="KW-1185">Reference proteome</keyword>
<protein>
    <submittedName>
        <fullName evidence="3">Pyridine nucleotide-disulfide oxidoreductase family protein</fullName>
    </submittedName>
</protein>
<dbReference type="Pfam" id="PF23658">
    <property type="entry name" value="PDZ_CPAF_rel"/>
    <property type="match status" value="1"/>
</dbReference>
<dbReference type="InterPro" id="IPR029045">
    <property type="entry name" value="ClpP/crotonase-like_dom_sf"/>
</dbReference>
<dbReference type="EMBL" id="JAQQWP010000001">
    <property type="protein sequence ID" value="KAK8131916.1"/>
    <property type="molecule type" value="Genomic_DNA"/>
</dbReference>
<evidence type="ECO:0000313" key="3">
    <source>
        <dbReference type="EMBL" id="KAK8131916.1"/>
    </source>
</evidence>
<feature type="signal peptide" evidence="1">
    <location>
        <begin position="1"/>
        <end position="22"/>
    </location>
</feature>
<dbReference type="InterPro" id="IPR052766">
    <property type="entry name" value="S41A_metabolite_peptidase"/>
</dbReference>
<name>A0AAW0RAW7_9PEZI</name>
<gene>
    <name evidence="3" type="ORF">PG999_000089</name>
</gene>
<accession>A0AAW0RAW7</accession>
<dbReference type="Gene3D" id="3.90.226.10">
    <property type="entry name" value="2-enoyl-CoA Hydratase, Chain A, domain 1"/>
    <property type="match status" value="1"/>
</dbReference>
<dbReference type="InterPro" id="IPR056186">
    <property type="entry name" value="PDZ_CPAF-rel"/>
</dbReference>
<reference evidence="3 4" key="1">
    <citation type="submission" date="2023-01" db="EMBL/GenBank/DDBJ databases">
        <title>Analysis of 21 Apiospora genomes using comparative genomics revels a genus with tremendous synthesis potential of carbohydrate active enzymes and secondary metabolites.</title>
        <authorList>
            <person name="Sorensen T."/>
        </authorList>
    </citation>
    <scope>NUCLEOTIDE SEQUENCE [LARGE SCALE GENOMIC DNA]</scope>
    <source>
        <strain evidence="3 4">CBS 117206</strain>
    </source>
</reference>
<proteinExistence type="predicted"/>
<comment type="caution">
    <text evidence="3">The sequence shown here is derived from an EMBL/GenBank/DDBJ whole genome shotgun (WGS) entry which is preliminary data.</text>
</comment>
<dbReference type="Proteomes" id="UP001392437">
    <property type="component" value="Unassembled WGS sequence"/>
</dbReference>
<dbReference type="SUPFAM" id="SSF52096">
    <property type="entry name" value="ClpP/crotonase"/>
    <property type="match status" value="1"/>
</dbReference>
<evidence type="ECO:0000259" key="2">
    <source>
        <dbReference type="Pfam" id="PF23658"/>
    </source>
</evidence>
<feature type="chain" id="PRO_5043418467" evidence="1">
    <location>
        <begin position="23"/>
        <end position="842"/>
    </location>
</feature>
<dbReference type="PROSITE" id="PS51257">
    <property type="entry name" value="PROKAR_LIPOPROTEIN"/>
    <property type="match status" value="1"/>
</dbReference>
<sequence>MRVTVAQSSAAVLALAASGVAAATACNADNCLRAMRASQVPGRLEDSRAFCSSFTAASASASAAAMPTFVAEGCQPNQVGDTNFRVSSACACIAAATATSSASVSATASATASASPTAACAAVSAAWASQVAAAPSATPTVAAKVAYACLNSVPVAKEAALKFIDELAPYLEWQSDTDWKKDPPASYFYPGYDMWAELASVRAGVVADKYKSEYAWQADMYLRVFGPAHDGHLYLYSDVLTNGLEWARPFALVSVSEDGMATPEIKVYEDVMSSPETASTLTKINGKDAVAYLEDAIFAVSGNQDKDSAYNSLFYEKAFAASKGTGYFKQGGRTRFVYPGETTTFGFANGTERELANSALVKGNWTGVVDGASFFKKFAPNADPAVAAPAPATPSTPAPGAATPTGVPGYPKPVIVSSDAVVSGYFLDQPGFEDVAVLSMLSFSPASPVEFQTVVQEFFDKAVAAGKKKLVVDVQVNGGGYIFQGYDTFRQIFPDIEQEGTGHWRYSPGFEAVSKVFSKNCEGYDPYTAPDELIQQCEGVYNWGYDYDRDNKNFTSFKDKFPPAEFKNDKYTELIQWNFDNPLDTVNSTYGIGYDITGYGARKNFTRPFGGPENIVVLFDGYCASTCTLFSQFMKHDAGVQFIAMGGRPSVQGPIQGVGGVKGSQSYSFSNVYTYTQLAKKHTTDAALVKELDRFTTYPISRASNAGVNVKNEILRQNWDDGTPAQFVAEYADCRLFWKADMHKDITNLWTAAAVAAFKGGKCAFGAIDHSAKKAATRSESESERPAMFSKPRFTLPTHNKAPVPLRVPVAQSVVRRQAAEEKAPADKSWVFMANQHMVADN</sequence>
<organism evidence="3 4">
    <name type="scientific">Apiospora kogelbergensis</name>
    <dbReference type="NCBI Taxonomy" id="1337665"/>
    <lineage>
        <taxon>Eukaryota</taxon>
        <taxon>Fungi</taxon>
        <taxon>Dikarya</taxon>
        <taxon>Ascomycota</taxon>
        <taxon>Pezizomycotina</taxon>
        <taxon>Sordariomycetes</taxon>
        <taxon>Xylariomycetidae</taxon>
        <taxon>Amphisphaeriales</taxon>
        <taxon>Apiosporaceae</taxon>
        <taxon>Apiospora</taxon>
    </lineage>
</organism>
<evidence type="ECO:0000313" key="4">
    <source>
        <dbReference type="Proteomes" id="UP001392437"/>
    </source>
</evidence>